<name>A0ABW7GQJ8_9BURK</name>
<evidence type="ECO:0000313" key="4">
    <source>
        <dbReference type="Proteomes" id="UP001606302"/>
    </source>
</evidence>
<proteinExistence type="predicted"/>
<keyword evidence="2" id="KW-0812">Transmembrane</keyword>
<feature type="region of interest" description="Disordered" evidence="1">
    <location>
        <begin position="459"/>
        <end position="491"/>
    </location>
</feature>
<dbReference type="RefSeq" id="WP_394513625.1">
    <property type="nucleotide sequence ID" value="NZ_JBIGHX010000009.1"/>
</dbReference>
<dbReference type="Proteomes" id="UP001606302">
    <property type="component" value="Unassembled WGS sequence"/>
</dbReference>
<evidence type="ECO:0000313" key="3">
    <source>
        <dbReference type="EMBL" id="MFG6464263.1"/>
    </source>
</evidence>
<sequence>MSDEPLLPAAVPGLPLPPAPPRAPPDVRDVMAAAGGAVRAWWGDGARVLACRAPRWPSQPAGPATVAVLVVASYLLHFGAQRALMDGAPVLVWRGFLAGWAGIAVNAWLCWVVARSGTVAAAATLFALGASAGLVMLPISIGLIVALQAVMGPFDSWALGLQMTVWLLPLCWMGLAQLVLLWRAAGSALARAAAVLLVPVPLLLNGWLAPPVFWWTPPAASAEAGADAEPETGLPLTDDSIARQARLLDDALRAVRPPQPGRVNLYAATYAPNASEDVFMRESAVVAKTMRERFGAEGRLVELVANRATSDTLPWGTPANLRATIARLAAVMDRDRDVLFLHLTSHGGADGRLATDTWPLKTEEMTPELLKRWLDEAGVRWRVISVSACYSGSWIAPLAGDGTLVMTAADAEHTSYGCGKRSELTFFGRAMYDEELRKTRSFTEAHAAARLVIDQRERAAGKKDGYSNPQISMGAGIEPVLKRLADEQPPR</sequence>
<comment type="caution">
    <text evidence="3">The sequence shown here is derived from an EMBL/GenBank/DDBJ whole genome shotgun (WGS) entry which is preliminary data.</text>
</comment>
<feature type="compositionally biased region" description="Basic and acidic residues" evidence="1">
    <location>
        <begin position="480"/>
        <end position="491"/>
    </location>
</feature>
<reference evidence="3 4" key="1">
    <citation type="submission" date="2024-08" db="EMBL/GenBank/DDBJ databases">
        <authorList>
            <person name="Lu H."/>
        </authorList>
    </citation>
    <scope>NUCLEOTIDE SEQUENCE [LARGE SCALE GENOMIC DNA]</scope>
    <source>
        <strain evidence="3 4">DXS20W</strain>
    </source>
</reference>
<dbReference type="EMBL" id="JBIGHX010000009">
    <property type="protein sequence ID" value="MFG6464263.1"/>
    <property type="molecule type" value="Genomic_DNA"/>
</dbReference>
<feature type="transmembrane region" description="Helical" evidence="2">
    <location>
        <begin position="163"/>
        <end position="182"/>
    </location>
</feature>
<keyword evidence="4" id="KW-1185">Reference proteome</keyword>
<dbReference type="Gene3D" id="3.40.50.1460">
    <property type="match status" value="1"/>
</dbReference>
<evidence type="ECO:0000256" key="1">
    <source>
        <dbReference type="SAM" id="MobiDB-lite"/>
    </source>
</evidence>
<dbReference type="InterPro" id="IPR001096">
    <property type="entry name" value="Peptidase_C13"/>
</dbReference>
<protein>
    <submittedName>
        <fullName evidence="3">C13 family peptidase</fullName>
    </submittedName>
</protein>
<evidence type="ECO:0000256" key="2">
    <source>
        <dbReference type="SAM" id="Phobius"/>
    </source>
</evidence>
<keyword evidence="2" id="KW-1133">Transmembrane helix</keyword>
<feature type="transmembrane region" description="Helical" evidence="2">
    <location>
        <begin position="189"/>
        <end position="208"/>
    </location>
</feature>
<feature type="transmembrane region" description="Helical" evidence="2">
    <location>
        <begin position="61"/>
        <end position="80"/>
    </location>
</feature>
<feature type="transmembrane region" description="Helical" evidence="2">
    <location>
        <begin position="125"/>
        <end position="151"/>
    </location>
</feature>
<gene>
    <name evidence="3" type="ORF">ACG04Q_22025</name>
</gene>
<feature type="transmembrane region" description="Helical" evidence="2">
    <location>
        <begin position="92"/>
        <end position="113"/>
    </location>
</feature>
<accession>A0ABW7GQJ8</accession>
<organism evidence="3 4">
    <name type="scientific">Pelomonas lactea</name>
    <dbReference type="NCBI Taxonomy" id="3299030"/>
    <lineage>
        <taxon>Bacteria</taxon>
        <taxon>Pseudomonadati</taxon>
        <taxon>Pseudomonadota</taxon>
        <taxon>Betaproteobacteria</taxon>
        <taxon>Burkholderiales</taxon>
        <taxon>Sphaerotilaceae</taxon>
        <taxon>Roseateles</taxon>
    </lineage>
</organism>
<dbReference type="Pfam" id="PF01650">
    <property type="entry name" value="Peptidase_C13"/>
    <property type="match status" value="1"/>
</dbReference>
<keyword evidence="2" id="KW-0472">Membrane</keyword>